<dbReference type="AlphaFoldDB" id="A0AAV0VKN5"/>
<keyword evidence="2" id="KW-1185">Reference proteome</keyword>
<dbReference type="Proteomes" id="UP001160148">
    <property type="component" value="Unassembled WGS sequence"/>
</dbReference>
<name>A0AAV0VKN5_9HEMI</name>
<accession>A0AAV0VKN5</accession>
<dbReference type="InterPro" id="IPR012337">
    <property type="entry name" value="RNaseH-like_sf"/>
</dbReference>
<dbReference type="EMBL" id="CARXXK010000001">
    <property type="protein sequence ID" value="CAI6344862.1"/>
    <property type="molecule type" value="Genomic_DNA"/>
</dbReference>
<organism evidence="1 2">
    <name type="scientific">Macrosiphum euphorbiae</name>
    <name type="common">potato aphid</name>
    <dbReference type="NCBI Taxonomy" id="13131"/>
    <lineage>
        <taxon>Eukaryota</taxon>
        <taxon>Metazoa</taxon>
        <taxon>Ecdysozoa</taxon>
        <taxon>Arthropoda</taxon>
        <taxon>Hexapoda</taxon>
        <taxon>Insecta</taxon>
        <taxon>Pterygota</taxon>
        <taxon>Neoptera</taxon>
        <taxon>Paraneoptera</taxon>
        <taxon>Hemiptera</taxon>
        <taxon>Sternorrhyncha</taxon>
        <taxon>Aphidomorpha</taxon>
        <taxon>Aphidoidea</taxon>
        <taxon>Aphididae</taxon>
        <taxon>Macrosiphini</taxon>
        <taxon>Macrosiphum</taxon>
    </lineage>
</organism>
<evidence type="ECO:0008006" key="3">
    <source>
        <dbReference type="Google" id="ProtNLM"/>
    </source>
</evidence>
<dbReference type="SUPFAM" id="SSF53098">
    <property type="entry name" value="Ribonuclease H-like"/>
    <property type="match status" value="1"/>
</dbReference>
<reference evidence="1 2" key="1">
    <citation type="submission" date="2023-01" db="EMBL/GenBank/DDBJ databases">
        <authorList>
            <person name="Whitehead M."/>
        </authorList>
    </citation>
    <scope>NUCLEOTIDE SEQUENCE [LARGE SCALE GENOMIC DNA]</scope>
</reference>
<evidence type="ECO:0000313" key="1">
    <source>
        <dbReference type="EMBL" id="CAI6344862.1"/>
    </source>
</evidence>
<protein>
    <recommendedName>
        <fullName evidence="3">Transposase</fullName>
    </recommendedName>
</protein>
<dbReference type="PANTHER" id="PTHR45749:SF21">
    <property type="entry name" value="DUF4371 DOMAIN-CONTAINING PROTEIN"/>
    <property type="match status" value="1"/>
</dbReference>
<sequence>MRGEYNGLQFKIKNENPHAIYIWCWAHRLNLVVEQGVASCLEAVDFFGILGKVFDFICSSKNHVFLFEKNQKIRNPKLPVRRLKRVTTTRWSSHSAALGTILLTWESLVDTLEDLWTSEASSDASSLHANKIFKLTLIVL</sequence>
<proteinExistence type="predicted"/>
<comment type="caution">
    <text evidence="1">The sequence shown here is derived from an EMBL/GenBank/DDBJ whole genome shotgun (WGS) entry which is preliminary data.</text>
</comment>
<gene>
    <name evidence="1" type="ORF">MEUPH1_LOCUS1941</name>
</gene>
<dbReference type="PANTHER" id="PTHR45749">
    <property type="match status" value="1"/>
</dbReference>
<evidence type="ECO:0000313" key="2">
    <source>
        <dbReference type="Proteomes" id="UP001160148"/>
    </source>
</evidence>